<evidence type="ECO:0000313" key="7">
    <source>
        <dbReference type="Proteomes" id="UP000001072"/>
    </source>
</evidence>
<dbReference type="Proteomes" id="UP000001072">
    <property type="component" value="Unassembled WGS sequence"/>
</dbReference>
<name>F4RX32_MELLP</name>
<protein>
    <recommendedName>
        <fullName evidence="8">Rpr2-domain-containing protein</fullName>
    </recommendedName>
</protein>
<evidence type="ECO:0008006" key="8">
    <source>
        <dbReference type="Google" id="ProtNLM"/>
    </source>
</evidence>
<dbReference type="KEGG" id="mlr:MELLADRAFT_90488"/>
<dbReference type="RefSeq" id="XP_007413846.1">
    <property type="nucleotide sequence ID" value="XM_007413784.1"/>
</dbReference>
<evidence type="ECO:0000256" key="3">
    <source>
        <dbReference type="ARBA" id="ARBA00022833"/>
    </source>
</evidence>
<dbReference type="PANTHER" id="PTHR14742:SF0">
    <property type="entry name" value="RIBONUCLEASE P PROTEIN SUBUNIT P21"/>
    <property type="match status" value="1"/>
</dbReference>
<dbReference type="InterPro" id="IPR007175">
    <property type="entry name" value="Rpr2/Snm1/Rpp21"/>
</dbReference>
<proteinExistence type="inferred from homology"/>
<dbReference type="GO" id="GO:0008033">
    <property type="term" value="P:tRNA processing"/>
    <property type="evidence" value="ECO:0007669"/>
    <property type="project" value="UniProtKB-KW"/>
</dbReference>
<feature type="compositionally biased region" description="Basic and acidic residues" evidence="5">
    <location>
        <begin position="48"/>
        <end position="71"/>
    </location>
</feature>
<feature type="region of interest" description="Disordered" evidence="5">
    <location>
        <begin position="167"/>
        <end position="188"/>
    </location>
</feature>
<keyword evidence="2" id="KW-0479">Metal-binding</keyword>
<evidence type="ECO:0000256" key="2">
    <source>
        <dbReference type="ARBA" id="ARBA00022723"/>
    </source>
</evidence>
<sequence>MAKKNNNTVPAANPNAVPNRDVLQRLNYLHQAAHYFATASHTLPSSQDTRRQGAKEDTMGSKRTSERSSKLIHNERRENLLKAPIEPVLHAPMSGLSRVMSTSMKAVARKAVVRMDPSVKRSICRSCNLLLLPGHTSVVRLRPSKTHVRRVSIVCLSCKHSRTIPQPPEVLTASDHDEVTSRDGPVQARSQPFWTRDEHVTFIGTVRVAGSSSS</sequence>
<dbReference type="InParanoid" id="F4RX32"/>
<dbReference type="GO" id="GO:0046872">
    <property type="term" value="F:metal ion binding"/>
    <property type="evidence" value="ECO:0007669"/>
    <property type="project" value="UniProtKB-KW"/>
</dbReference>
<accession>F4RX32</accession>
<dbReference type="GO" id="GO:0005655">
    <property type="term" value="C:nucleolar ribonuclease P complex"/>
    <property type="evidence" value="ECO:0007669"/>
    <property type="project" value="TreeGrafter"/>
</dbReference>
<dbReference type="EMBL" id="GL883127">
    <property type="protein sequence ID" value="EGG03053.1"/>
    <property type="molecule type" value="Genomic_DNA"/>
</dbReference>
<dbReference type="HOGENOM" id="CLU_1245900_0_0_1"/>
<dbReference type="OrthoDB" id="128536at2759"/>
<dbReference type="GeneID" id="18935587"/>
<evidence type="ECO:0000313" key="6">
    <source>
        <dbReference type="EMBL" id="EGG03053.1"/>
    </source>
</evidence>
<evidence type="ECO:0000256" key="5">
    <source>
        <dbReference type="SAM" id="MobiDB-lite"/>
    </source>
</evidence>
<keyword evidence="7" id="KW-1185">Reference proteome</keyword>
<keyword evidence="3" id="KW-0862">Zinc</keyword>
<dbReference type="eggNOG" id="KOG4394">
    <property type="taxonomic scope" value="Eukaryota"/>
</dbReference>
<feature type="region of interest" description="Disordered" evidence="5">
    <location>
        <begin position="40"/>
        <end position="71"/>
    </location>
</feature>
<organism evidence="7">
    <name type="scientific">Melampsora larici-populina (strain 98AG31 / pathotype 3-4-7)</name>
    <name type="common">Poplar leaf rust fungus</name>
    <dbReference type="NCBI Taxonomy" id="747676"/>
    <lineage>
        <taxon>Eukaryota</taxon>
        <taxon>Fungi</taxon>
        <taxon>Dikarya</taxon>
        <taxon>Basidiomycota</taxon>
        <taxon>Pucciniomycotina</taxon>
        <taxon>Pucciniomycetes</taxon>
        <taxon>Pucciniales</taxon>
        <taxon>Melampsoraceae</taxon>
        <taxon>Melampsora</taxon>
    </lineage>
</organism>
<dbReference type="STRING" id="747676.F4RX32"/>
<reference evidence="7" key="1">
    <citation type="journal article" date="2011" name="Proc. Natl. Acad. Sci. U.S.A.">
        <title>Obligate biotrophy features unraveled by the genomic analysis of rust fungi.</title>
        <authorList>
            <person name="Duplessis S."/>
            <person name="Cuomo C.A."/>
            <person name="Lin Y.-C."/>
            <person name="Aerts A."/>
            <person name="Tisserant E."/>
            <person name="Veneault-Fourrey C."/>
            <person name="Joly D.L."/>
            <person name="Hacquard S."/>
            <person name="Amselem J."/>
            <person name="Cantarel B.L."/>
            <person name="Chiu R."/>
            <person name="Coutinho P.M."/>
            <person name="Feau N."/>
            <person name="Field M."/>
            <person name="Frey P."/>
            <person name="Gelhaye E."/>
            <person name="Goldberg J."/>
            <person name="Grabherr M.G."/>
            <person name="Kodira C.D."/>
            <person name="Kohler A."/>
            <person name="Kuees U."/>
            <person name="Lindquist E.A."/>
            <person name="Lucas S.M."/>
            <person name="Mago R."/>
            <person name="Mauceli E."/>
            <person name="Morin E."/>
            <person name="Murat C."/>
            <person name="Pangilinan J.L."/>
            <person name="Park R."/>
            <person name="Pearson M."/>
            <person name="Quesneville H."/>
            <person name="Rouhier N."/>
            <person name="Sakthikumar S."/>
            <person name="Salamov A.A."/>
            <person name="Schmutz J."/>
            <person name="Selles B."/>
            <person name="Shapiro H."/>
            <person name="Tanguay P."/>
            <person name="Tuskan G.A."/>
            <person name="Henrissat B."/>
            <person name="Van de Peer Y."/>
            <person name="Rouze P."/>
            <person name="Ellis J.G."/>
            <person name="Dodds P.N."/>
            <person name="Schein J.E."/>
            <person name="Zhong S."/>
            <person name="Hamelin R.C."/>
            <person name="Grigoriev I.V."/>
            <person name="Szabo L.J."/>
            <person name="Martin F."/>
        </authorList>
    </citation>
    <scope>NUCLEOTIDE SEQUENCE [LARGE SCALE GENOMIC DNA]</scope>
    <source>
        <strain evidence="7">98AG31 / pathotype 3-4-7</strain>
    </source>
</reference>
<dbReference type="Gene3D" id="6.20.50.20">
    <property type="match status" value="1"/>
</dbReference>
<dbReference type="Pfam" id="PF04032">
    <property type="entry name" value="Rpr2"/>
    <property type="match status" value="1"/>
</dbReference>
<evidence type="ECO:0000256" key="4">
    <source>
        <dbReference type="ARBA" id="ARBA00038402"/>
    </source>
</evidence>
<keyword evidence="1" id="KW-0819">tRNA processing</keyword>
<dbReference type="AlphaFoldDB" id="F4RX32"/>
<dbReference type="VEuPathDB" id="FungiDB:MELLADRAFT_90488"/>
<gene>
    <name evidence="6" type="ORF">MELLADRAFT_90488</name>
</gene>
<dbReference type="PANTHER" id="PTHR14742">
    <property type="entry name" value="RIBONUCLEASE P SUBUNIT P21"/>
    <property type="match status" value="1"/>
</dbReference>
<comment type="similarity">
    <text evidence="4">Belongs to the eukaryotic/archaeal RNase P protein component 4 family.</text>
</comment>
<evidence type="ECO:0000256" key="1">
    <source>
        <dbReference type="ARBA" id="ARBA00022694"/>
    </source>
</evidence>